<dbReference type="Pfam" id="PF03321">
    <property type="entry name" value="GH3"/>
    <property type="match status" value="1"/>
</dbReference>
<proteinExistence type="predicted"/>
<evidence type="ECO:0000259" key="1">
    <source>
        <dbReference type="Pfam" id="PF23571"/>
    </source>
</evidence>
<evidence type="ECO:0000313" key="4">
    <source>
        <dbReference type="Proteomes" id="UP001204144"/>
    </source>
</evidence>
<feature type="domain" description="GH3 middle" evidence="1">
    <location>
        <begin position="306"/>
        <end position="372"/>
    </location>
</feature>
<dbReference type="InterPro" id="IPR055378">
    <property type="entry name" value="GH3_C"/>
</dbReference>
<dbReference type="Pfam" id="PF23571">
    <property type="entry name" value="GH3_M"/>
    <property type="match status" value="1"/>
</dbReference>
<feature type="domain" description="GH3 C-terminal" evidence="2">
    <location>
        <begin position="398"/>
        <end position="502"/>
    </location>
</feature>
<dbReference type="Proteomes" id="UP001204144">
    <property type="component" value="Unassembled WGS sequence"/>
</dbReference>
<dbReference type="PANTHER" id="PTHR31901:SF9">
    <property type="entry name" value="GH3 DOMAIN-CONTAINING PROTEIN"/>
    <property type="match status" value="1"/>
</dbReference>
<accession>A0AAE3KW58</accession>
<sequence>MALLGSIIKKSIALTANIKKLRIVKPAKHQRRVLFKLLKKARKTEFGRSYNFEKIAGIRTLKKEQAIYKDFKETVPIHDYNKMYNLWWVKARNGEKNITWPGKVKYFALSSGTSEAASKAIPVTKAMIKAIHKASIAQIVTLGHFRDLPKETFEKGYLLLGGGTRLNQIDDHFEGDLSGITVGKMPFWFEKFFKPGKAISQEKSWEKKLQEITLNAPNWDVAFVAGVPAWIQILFERIIAFHKVENIHQIWPNLVAFGWGGVSIDPYREGFSKLLDGSKPFYYLETYLASEGFVAYQARPNGHLQMVLNNGIFYEFIPFTEANFDEEGNLKNKPETLMINEVKEHTEYALLMSTCAGAWRYLIGDTIKFVNKKTAEIVITGRTKHFLSLCGEHLSVENMNRAVMEVAEEMQLFIKEFTVIGKKHPPLFAHQWYIGCDNCQDETELARRIDEKIKLLNDDYATERTHALKNVFCKVLPTSVFIDWMKSHGKEGGQHKFPRVLKGKMAEDWEEFIKKI</sequence>
<dbReference type="GO" id="GO:0016881">
    <property type="term" value="F:acid-amino acid ligase activity"/>
    <property type="evidence" value="ECO:0007669"/>
    <property type="project" value="TreeGrafter"/>
</dbReference>
<organism evidence="3 4">
    <name type="scientific">Lacihabitans soyangensis</name>
    <dbReference type="NCBI Taxonomy" id="869394"/>
    <lineage>
        <taxon>Bacteria</taxon>
        <taxon>Pseudomonadati</taxon>
        <taxon>Bacteroidota</taxon>
        <taxon>Cytophagia</taxon>
        <taxon>Cytophagales</taxon>
        <taxon>Leadbetterellaceae</taxon>
        <taxon>Lacihabitans</taxon>
    </lineage>
</organism>
<reference evidence="3 4" key="1">
    <citation type="submission" date="2018-11" db="EMBL/GenBank/DDBJ databases">
        <title>Novel bacteria species description.</title>
        <authorList>
            <person name="Han J.-H."/>
        </authorList>
    </citation>
    <scope>NUCLEOTIDE SEQUENCE [LARGE SCALE GENOMIC DNA]</scope>
    <source>
        <strain evidence="3 4">KCTC23259</strain>
    </source>
</reference>
<dbReference type="InterPro" id="IPR055377">
    <property type="entry name" value="GH3_M"/>
</dbReference>
<evidence type="ECO:0000259" key="2">
    <source>
        <dbReference type="Pfam" id="PF23572"/>
    </source>
</evidence>
<dbReference type="EMBL" id="RJUF01000008">
    <property type="protein sequence ID" value="MCP9762325.1"/>
    <property type="molecule type" value="Genomic_DNA"/>
</dbReference>
<dbReference type="GO" id="GO:0005737">
    <property type="term" value="C:cytoplasm"/>
    <property type="evidence" value="ECO:0007669"/>
    <property type="project" value="TreeGrafter"/>
</dbReference>
<name>A0AAE3KW58_9BACT</name>
<gene>
    <name evidence="3" type="ORF">EGI31_05115</name>
</gene>
<dbReference type="PANTHER" id="PTHR31901">
    <property type="entry name" value="GH3 DOMAIN-CONTAINING PROTEIN"/>
    <property type="match status" value="1"/>
</dbReference>
<dbReference type="AlphaFoldDB" id="A0AAE3KW58"/>
<keyword evidence="4" id="KW-1185">Reference proteome</keyword>
<protein>
    <submittedName>
        <fullName evidence="3">GH3 auxin-responsive promoter</fullName>
    </submittedName>
</protein>
<comment type="caution">
    <text evidence="3">The sequence shown here is derived from an EMBL/GenBank/DDBJ whole genome shotgun (WGS) entry which is preliminary data.</text>
</comment>
<dbReference type="Pfam" id="PF23572">
    <property type="entry name" value="GH3_C"/>
    <property type="match status" value="1"/>
</dbReference>
<dbReference type="InterPro" id="IPR004993">
    <property type="entry name" value="GH3"/>
</dbReference>
<evidence type="ECO:0000313" key="3">
    <source>
        <dbReference type="EMBL" id="MCP9762325.1"/>
    </source>
</evidence>